<dbReference type="PROSITE" id="PS50893">
    <property type="entry name" value="ABC_TRANSPORTER_2"/>
    <property type="match status" value="2"/>
</dbReference>
<dbReference type="GO" id="GO:0005524">
    <property type="term" value="F:ATP binding"/>
    <property type="evidence" value="ECO:0007669"/>
    <property type="project" value="UniProtKB-KW"/>
</dbReference>
<dbReference type="Gene3D" id="3.40.50.300">
    <property type="entry name" value="P-loop containing nucleotide triphosphate hydrolases"/>
    <property type="match status" value="2"/>
</dbReference>
<dbReference type="EMBL" id="CP009962">
    <property type="protein sequence ID" value="AIY42640.1"/>
    <property type="molecule type" value="Genomic_DNA"/>
</dbReference>
<dbReference type="InterPro" id="IPR003593">
    <property type="entry name" value="AAA+_ATPase"/>
</dbReference>
<accession>A0A0A1FFV1</accession>
<comment type="similarity">
    <text evidence="5">Belongs to the ABC transporter superfamily. ABCF family. YheS subfamily.</text>
</comment>
<dbReference type="KEGG" id="care:LT85_3482"/>
<feature type="domain" description="ABC transporter" evidence="8">
    <location>
        <begin position="326"/>
        <end position="541"/>
    </location>
</feature>
<dbReference type="InterPro" id="IPR032781">
    <property type="entry name" value="ABC_tran_Xtn"/>
</dbReference>
<dbReference type="PROSITE" id="PS00211">
    <property type="entry name" value="ABC_TRANSPORTER_1"/>
    <property type="match status" value="2"/>
</dbReference>
<evidence type="ECO:0000259" key="8">
    <source>
        <dbReference type="PROSITE" id="PS50893"/>
    </source>
</evidence>
<dbReference type="Proteomes" id="UP000030302">
    <property type="component" value="Chromosome"/>
</dbReference>
<gene>
    <name evidence="9" type="ORF">LT85_3482</name>
</gene>
<dbReference type="RefSeq" id="WP_038491173.1">
    <property type="nucleotide sequence ID" value="NZ_CP009962.1"/>
</dbReference>
<sequence>MIRFQQVSLMRGIKPLLDNVDVTLNPGDKIGLIGANGAGKSSLFGLLRGELHADLGDIDFPSKWRMAYVAQETPALDRPAIEYAIDGDVTLRRLEEELAFLESEPESTSNGILIGELYSALADADAYTVRSRAEQLLTGLGFSLAQMEQPVASFSGGWRMRLNLAQALMCPSDLLLLDEPTNHLDLDAIIWLEDWLKRYPGTLIIISHDRDFLDGVVNVIVHIDERKLKRYSGNYSSFERQRSAQLELAAGTLEKQMRQRAHLESFINRFKAQASKARQAQSRMKALAKMEELAPLRAAAEFSFEFRVPLSAPNPLLVMEDVSAGYRTESETSHEVTEKVIVSGINFSLQIGQRIGLLGVNGAGKSTFIKTIAEELKPLRGDAQFGKGLSIGYFAQHQVEMLRHDESPLWHMGKIAPTTREQELRNFLGSFNFNGTMVTSSIKPFSGGEKARLALALIVWQRPNLLLLDEPTNHLDLETREALTMALAQFEGTLVLVSHDRHLLRATTDQFIIVADGKVQPFDGDLDDYKDWLFKTKLAAKNSATDAALPKASSKAKIASAVAPAAPVVDNADRREQKRQEAETRQKLAAQKKPIESRIKRLDEQIAKRTAQKNTVDTRLADPEIYDKDKKKELATLLTDQAFYAKELTQLEAEWLEQQEALEQLGN</sequence>
<evidence type="ECO:0000256" key="7">
    <source>
        <dbReference type="SAM" id="MobiDB-lite"/>
    </source>
</evidence>
<dbReference type="FunFam" id="3.40.50.300:FF:002053">
    <property type="entry name" value="ABC transporter ATP-binding protein"/>
    <property type="match status" value="1"/>
</dbReference>
<keyword evidence="1" id="KW-1003">Cell membrane</keyword>
<name>A0A0A1FFV1_9BURK</name>
<dbReference type="InterPro" id="IPR050611">
    <property type="entry name" value="ABCF"/>
</dbReference>
<dbReference type="OrthoDB" id="9762051at2"/>
<evidence type="ECO:0000313" key="9">
    <source>
        <dbReference type="EMBL" id="AIY42640.1"/>
    </source>
</evidence>
<dbReference type="InterPro" id="IPR017871">
    <property type="entry name" value="ABC_transporter-like_CS"/>
</dbReference>
<dbReference type="PANTHER" id="PTHR19211">
    <property type="entry name" value="ATP-BINDING TRANSPORT PROTEIN-RELATED"/>
    <property type="match status" value="1"/>
</dbReference>
<proteinExistence type="inferred from homology"/>
<feature type="region of interest" description="Disordered" evidence="7">
    <location>
        <begin position="568"/>
        <end position="594"/>
    </location>
</feature>
<feature type="domain" description="ABC transporter" evidence="8">
    <location>
        <begin position="2"/>
        <end position="250"/>
    </location>
</feature>
<dbReference type="Pfam" id="PF00005">
    <property type="entry name" value="ABC_tran"/>
    <property type="match status" value="2"/>
</dbReference>
<evidence type="ECO:0000313" key="10">
    <source>
        <dbReference type="Proteomes" id="UP000030302"/>
    </source>
</evidence>
<evidence type="ECO:0000256" key="5">
    <source>
        <dbReference type="ARBA" id="ARBA00061571"/>
    </source>
</evidence>
<dbReference type="GO" id="GO:0016887">
    <property type="term" value="F:ATP hydrolysis activity"/>
    <property type="evidence" value="ECO:0007669"/>
    <property type="project" value="InterPro"/>
</dbReference>
<keyword evidence="1" id="KW-0472">Membrane</keyword>
<keyword evidence="3" id="KW-0547">Nucleotide-binding</keyword>
<protein>
    <recommendedName>
        <fullName evidence="6">Probable ATP-binding protein YheS</fullName>
    </recommendedName>
</protein>
<evidence type="ECO:0000256" key="2">
    <source>
        <dbReference type="ARBA" id="ARBA00022737"/>
    </source>
</evidence>
<dbReference type="SMART" id="SM00382">
    <property type="entry name" value="AAA"/>
    <property type="match status" value="2"/>
</dbReference>
<dbReference type="AlphaFoldDB" id="A0A0A1FFV1"/>
<evidence type="ECO:0000256" key="3">
    <source>
        <dbReference type="ARBA" id="ARBA00022741"/>
    </source>
</evidence>
<keyword evidence="4 9" id="KW-0067">ATP-binding</keyword>
<dbReference type="CDD" id="cd03221">
    <property type="entry name" value="ABCF_EF-3"/>
    <property type="match status" value="2"/>
</dbReference>
<organism evidence="9 10">
    <name type="scientific">Collimonas arenae</name>
    <dbReference type="NCBI Taxonomy" id="279058"/>
    <lineage>
        <taxon>Bacteria</taxon>
        <taxon>Pseudomonadati</taxon>
        <taxon>Pseudomonadota</taxon>
        <taxon>Betaproteobacteria</taxon>
        <taxon>Burkholderiales</taxon>
        <taxon>Oxalobacteraceae</taxon>
        <taxon>Collimonas</taxon>
    </lineage>
</organism>
<reference evidence="10" key="1">
    <citation type="journal article" date="2014" name="Soil Biol. Biochem.">
        <title>Structure and function of bacterial communities in ageing soils: Insights from the Mendocino ecological staircase.</title>
        <authorList>
            <person name="Uroz S."/>
            <person name="Tech J.J."/>
            <person name="Sawaya N.A."/>
            <person name="Frey-Klett P."/>
            <person name="Leveau J.H.J."/>
        </authorList>
    </citation>
    <scope>NUCLEOTIDE SEQUENCE [LARGE SCALE GENOMIC DNA]</scope>
    <source>
        <strain evidence="10">Cal35</strain>
    </source>
</reference>
<dbReference type="HOGENOM" id="CLU_000604_36_0_4"/>
<evidence type="ECO:0000256" key="6">
    <source>
        <dbReference type="ARBA" id="ARBA00069073"/>
    </source>
</evidence>
<evidence type="ECO:0000256" key="1">
    <source>
        <dbReference type="ARBA" id="ARBA00022475"/>
    </source>
</evidence>
<dbReference type="Pfam" id="PF12848">
    <property type="entry name" value="ABC_tran_Xtn"/>
    <property type="match status" value="1"/>
</dbReference>
<dbReference type="PANTHER" id="PTHR19211:SF14">
    <property type="entry name" value="ATP-BINDING CASSETTE SUB-FAMILY F MEMBER 1"/>
    <property type="match status" value="1"/>
</dbReference>
<dbReference type="InterPro" id="IPR027417">
    <property type="entry name" value="P-loop_NTPase"/>
</dbReference>
<dbReference type="STRING" id="279058.LT85_3482"/>
<dbReference type="SUPFAM" id="SSF52540">
    <property type="entry name" value="P-loop containing nucleoside triphosphate hydrolases"/>
    <property type="match status" value="2"/>
</dbReference>
<keyword evidence="10" id="KW-1185">Reference proteome</keyword>
<keyword evidence="2" id="KW-0677">Repeat</keyword>
<evidence type="ECO:0000256" key="4">
    <source>
        <dbReference type="ARBA" id="ARBA00022840"/>
    </source>
</evidence>
<dbReference type="FunFam" id="3.40.50.300:FF:000011">
    <property type="entry name" value="Putative ABC transporter ATP-binding component"/>
    <property type="match status" value="1"/>
</dbReference>
<dbReference type="InterPro" id="IPR003439">
    <property type="entry name" value="ABC_transporter-like_ATP-bd"/>
</dbReference>
<feature type="compositionally biased region" description="Basic and acidic residues" evidence="7">
    <location>
        <begin position="571"/>
        <end position="586"/>
    </location>
</feature>